<evidence type="ECO:0000313" key="1">
    <source>
        <dbReference type="EMBL" id="MED6163667.1"/>
    </source>
</evidence>
<accession>A0ABU6UQS1</accession>
<sequence>MGYTKRTEKLHKTKKLNRLNRRGTYHEYNGGDGNANGALRREKMRREGGLGAVVRENGRRERGVCEEWGRGKAVADLKGLLLLPTARPSVIIKPTGSKRIISFIHITDGQAVDGLAVGRGRVPMAVGNYHRYVALV</sequence>
<protein>
    <submittedName>
        <fullName evidence="1">Uncharacterized protein</fullName>
    </submittedName>
</protein>
<dbReference type="EMBL" id="JASCZI010122084">
    <property type="protein sequence ID" value="MED6163667.1"/>
    <property type="molecule type" value="Genomic_DNA"/>
</dbReference>
<comment type="caution">
    <text evidence="1">The sequence shown here is derived from an EMBL/GenBank/DDBJ whole genome shotgun (WGS) entry which is preliminary data.</text>
</comment>
<organism evidence="1 2">
    <name type="scientific">Stylosanthes scabra</name>
    <dbReference type="NCBI Taxonomy" id="79078"/>
    <lineage>
        <taxon>Eukaryota</taxon>
        <taxon>Viridiplantae</taxon>
        <taxon>Streptophyta</taxon>
        <taxon>Embryophyta</taxon>
        <taxon>Tracheophyta</taxon>
        <taxon>Spermatophyta</taxon>
        <taxon>Magnoliopsida</taxon>
        <taxon>eudicotyledons</taxon>
        <taxon>Gunneridae</taxon>
        <taxon>Pentapetalae</taxon>
        <taxon>rosids</taxon>
        <taxon>fabids</taxon>
        <taxon>Fabales</taxon>
        <taxon>Fabaceae</taxon>
        <taxon>Papilionoideae</taxon>
        <taxon>50 kb inversion clade</taxon>
        <taxon>dalbergioids sensu lato</taxon>
        <taxon>Dalbergieae</taxon>
        <taxon>Pterocarpus clade</taxon>
        <taxon>Stylosanthes</taxon>
    </lineage>
</organism>
<proteinExistence type="predicted"/>
<name>A0ABU6UQS1_9FABA</name>
<evidence type="ECO:0000313" key="2">
    <source>
        <dbReference type="Proteomes" id="UP001341840"/>
    </source>
</evidence>
<keyword evidence="2" id="KW-1185">Reference proteome</keyword>
<gene>
    <name evidence="1" type="ORF">PIB30_082193</name>
</gene>
<dbReference type="Proteomes" id="UP001341840">
    <property type="component" value="Unassembled WGS sequence"/>
</dbReference>
<reference evidence="1 2" key="1">
    <citation type="journal article" date="2023" name="Plants (Basel)">
        <title>Bridging the Gap: Combining Genomics and Transcriptomics Approaches to Understand Stylosanthes scabra, an Orphan Legume from the Brazilian Caatinga.</title>
        <authorList>
            <person name="Ferreira-Neto J.R.C."/>
            <person name="da Silva M.D."/>
            <person name="Binneck E."/>
            <person name="de Melo N.F."/>
            <person name="da Silva R.H."/>
            <person name="de Melo A.L.T.M."/>
            <person name="Pandolfi V."/>
            <person name="Bustamante F.O."/>
            <person name="Brasileiro-Vidal A.C."/>
            <person name="Benko-Iseppon A.M."/>
        </authorList>
    </citation>
    <scope>NUCLEOTIDE SEQUENCE [LARGE SCALE GENOMIC DNA]</scope>
    <source>
        <tissue evidence="1">Leaves</tissue>
    </source>
</reference>